<name>F2QK36_9DYTI</name>
<reference evidence="17" key="1">
    <citation type="submission" date="2010-11" db="EMBL/GenBank/DDBJ databases">
        <title>Mitochondrial cox1 sequence data reliably uncover patterns of insect diversity but suffer from high lineage-idiosyncratic error rates.</title>
        <authorList>
            <person name="Hendrich L."/>
            <person name="Pons J."/>
            <person name="Ribera I."/>
            <person name="Balke M."/>
        </authorList>
    </citation>
    <scope>NUCLEOTIDE SEQUENCE</scope>
    <source>
        <strain evidence="17">MB2779</strain>
    </source>
</reference>
<feature type="transmembrane region" description="Helical" evidence="15">
    <location>
        <begin position="65"/>
        <end position="88"/>
    </location>
</feature>
<feature type="transmembrane region" description="Helical" evidence="15">
    <location>
        <begin position="33"/>
        <end position="53"/>
    </location>
</feature>
<dbReference type="PANTHER" id="PTHR10422:SF18">
    <property type="entry name" value="CYTOCHROME C OXIDASE SUBUNIT 1"/>
    <property type="match status" value="1"/>
</dbReference>
<comment type="cofactor">
    <cofactor evidence="1">
        <name>heme</name>
        <dbReference type="ChEBI" id="CHEBI:30413"/>
    </cofactor>
</comment>
<keyword evidence="14" id="KW-0408">Iron</keyword>
<feature type="transmembrane region" description="Helical" evidence="15">
    <location>
        <begin position="341"/>
        <end position="364"/>
    </location>
</feature>
<evidence type="ECO:0000256" key="13">
    <source>
        <dbReference type="ARBA" id="ARBA00049512"/>
    </source>
</evidence>
<dbReference type="EC" id="7.1.1.9" evidence="14"/>
<feature type="transmembrane region" description="Helical" evidence="15">
    <location>
        <begin position="417"/>
        <end position="438"/>
    </location>
</feature>
<dbReference type="AlphaFoldDB" id="F2QK36"/>
<dbReference type="Gene3D" id="1.20.210.10">
    <property type="entry name" value="Cytochrome c oxidase-like, subunit I domain"/>
    <property type="match status" value="2"/>
</dbReference>
<proteinExistence type="inferred from homology"/>
<evidence type="ECO:0000256" key="2">
    <source>
        <dbReference type="ARBA" id="ARBA00004448"/>
    </source>
</evidence>
<evidence type="ECO:0000256" key="5">
    <source>
        <dbReference type="ARBA" id="ARBA00011164"/>
    </source>
</evidence>
<evidence type="ECO:0000256" key="4">
    <source>
        <dbReference type="ARBA" id="ARBA00009578"/>
    </source>
</evidence>
<evidence type="ECO:0000256" key="15">
    <source>
        <dbReference type="SAM" id="Phobius"/>
    </source>
</evidence>
<dbReference type="GO" id="GO:0006123">
    <property type="term" value="P:mitochondrial electron transport, cytochrome c to oxygen"/>
    <property type="evidence" value="ECO:0007669"/>
    <property type="project" value="TreeGrafter"/>
</dbReference>
<keyword evidence="14" id="KW-0813">Transport</keyword>
<keyword evidence="14" id="KW-0186">Copper</keyword>
<feature type="transmembrane region" description="Helical" evidence="15">
    <location>
        <begin position="141"/>
        <end position="162"/>
    </location>
</feature>
<dbReference type="InterPro" id="IPR036927">
    <property type="entry name" value="Cyt_c_oxase-like_su1_sf"/>
</dbReference>
<feature type="transmembrane region" description="Helical" evidence="15">
    <location>
        <begin position="450"/>
        <end position="468"/>
    </location>
</feature>
<comment type="pathway">
    <text evidence="3 14">Energy metabolism; oxidative phosphorylation.</text>
</comment>
<evidence type="ECO:0000256" key="7">
    <source>
        <dbReference type="ARBA" id="ARBA00022660"/>
    </source>
</evidence>
<dbReference type="GO" id="GO:0046872">
    <property type="term" value="F:metal ion binding"/>
    <property type="evidence" value="ECO:0007669"/>
    <property type="project" value="UniProtKB-KW"/>
</dbReference>
<feature type="transmembrane region" description="Helical" evidence="15">
    <location>
        <begin position="174"/>
        <end position="192"/>
    </location>
</feature>
<dbReference type="EMBL" id="FR733521">
    <property type="protein sequence ID" value="CBY46663.1"/>
    <property type="molecule type" value="Genomic_DNA"/>
</dbReference>
<keyword evidence="10" id="KW-1278">Translocase</keyword>
<evidence type="ECO:0000256" key="10">
    <source>
        <dbReference type="ARBA" id="ARBA00022967"/>
    </source>
</evidence>
<comment type="similarity">
    <text evidence="4 14">Belongs to the heme-copper respiratory oxidase family.</text>
</comment>
<evidence type="ECO:0000256" key="3">
    <source>
        <dbReference type="ARBA" id="ARBA00004673"/>
    </source>
</evidence>
<evidence type="ECO:0000256" key="8">
    <source>
        <dbReference type="ARBA" id="ARBA00022723"/>
    </source>
</evidence>
<geneLocation type="mitochondrion" evidence="17"/>
<keyword evidence="14" id="KW-0349">Heme</keyword>
<feature type="transmembrane region" description="Helical" evidence="15">
    <location>
        <begin position="6"/>
        <end position="21"/>
    </location>
</feature>
<keyword evidence="8 14" id="KW-0479">Metal-binding</keyword>
<keyword evidence="15" id="KW-1133">Transmembrane helix</keyword>
<feature type="non-terminal residue" evidence="17">
    <location>
        <position position="1"/>
    </location>
</feature>
<feature type="domain" description="Cytochrome oxidase subunit I profile" evidence="16">
    <location>
        <begin position="1"/>
        <end position="274"/>
    </location>
</feature>
<feature type="non-terminal residue" evidence="17">
    <location>
        <position position="552"/>
    </location>
</feature>
<comment type="function">
    <text evidence="14">Component of the cytochrome c oxidase, the last enzyme in the mitochondrial electron transport chain which drives oxidative phosphorylation. The respiratory chain contains 3 multisubunit complexes succinate dehydrogenase (complex II, CII), ubiquinol-cytochrome c oxidoreductase (cytochrome b-c1 complex, complex III, CIII) and cytochrome c oxidase (complex IV, CIV), that cooperate to transfer electrons derived from NADH and succinate to molecular oxygen, creating an electrochemical gradient over the inner membrane that drives transmembrane transport and the ATP synthase. Cytochrome c oxidase is the component of the respiratory chain that catalyzes the reduction of oxygen to water. Electrons originating from reduced cytochrome c in the intermembrane space (IMS) are transferred via the dinuclear copper A center (CU(A)) of subunit 2 and heme A of subunit 1 to the active site in subunit 1, a binuclear center (BNC) formed by heme A3 and copper B (CU(B)). The BNC reduces molecular oxygen to 2 water molecules using 4 electrons from cytochrome c in the IMS and 4 protons from the mitochondrial matrix.</text>
</comment>
<keyword evidence="9 14" id="KW-0999">Mitochondrion inner membrane</keyword>
<feature type="transmembrane region" description="Helical" evidence="15">
    <location>
        <begin position="376"/>
        <end position="397"/>
    </location>
</feature>
<feature type="transmembrane region" description="Helical" evidence="15">
    <location>
        <begin position="100"/>
        <end position="121"/>
    </location>
</feature>
<dbReference type="PANTHER" id="PTHR10422">
    <property type="entry name" value="CYTOCHROME C OXIDASE SUBUNIT 1"/>
    <property type="match status" value="1"/>
</dbReference>
<dbReference type="InterPro" id="IPR023616">
    <property type="entry name" value="Cyt_c_oxase-like_su1_dom"/>
</dbReference>
<evidence type="ECO:0000256" key="6">
    <source>
        <dbReference type="ARBA" id="ARBA00015947"/>
    </source>
</evidence>
<keyword evidence="12 14" id="KW-0496">Mitochondrion</keyword>
<keyword evidence="14 15" id="KW-0472">Membrane</keyword>
<dbReference type="GO" id="GO:0020037">
    <property type="term" value="F:heme binding"/>
    <property type="evidence" value="ECO:0007669"/>
    <property type="project" value="InterPro"/>
</dbReference>
<keyword evidence="7 14" id="KW-0679">Respiratory chain</keyword>
<comment type="subcellular location">
    <subcellularLocation>
        <location evidence="2 14">Mitochondrion inner membrane</location>
        <topology evidence="2 14">Multi-pass membrane protein</topology>
    </subcellularLocation>
</comment>
<feature type="transmembrane region" description="Helical" evidence="15">
    <location>
        <begin position="488"/>
        <end position="511"/>
    </location>
</feature>
<dbReference type="InterPro" id="IPR000883">
    <property type="entry name" value="Cyt_C_Oxase_1"/>
</dbReference>
<dbReference type="GO" id="GO:0005743">
    <property type="term" value="C:mitochondrial inner membrane"/>
    <property type="evidence" value="ECO:0007669"/>
    <property type="project" value="UniProtKB-SubCell"/>
</dbReference>
<evidence type="ECO:0000256" key="11">
    <source>
        <dbReference type="ARBA" id="ARBA00022982"/>
    </source>
</evidence>
<organism evidence="17">
    <name type="scientific">Uvarus sp. MB2779</name>
    <dbReference type="NCBI Taxonomy" id="932588"/>
    <lineage>
        <taxon>Eukaryota</taxon>
        <taxon>Metazoa</taxon>
        <taxon>Ecdysozoa</taxon>
        <taxon>Arthropoda</taxon>
        <taxon>Hexapoda</taxon>
        <taxon>Insecta</taxon>
        <taxon>Pterygota</taxon>
        <taxon>Neoptera</taxon>
        <taxon>Endopterygota</taxon>
        <taxon>Coleoptera</taxon>
        <taxon>Adephaga</taxon>
        <taxon>Dytiscoidea</taxon>
        <taxon>Dytiscidae</taxon>
        <taxon>Hydroporinae</taxon>
        <taxon>Bidessini</taxon>
        <taxon>Uvarus</taxon>
    </lineage>
</organism>
<feature type="domain" description="Cytochrome oxidase subunit I profile" evidence="16">
    <location>
        <begin position="276"/>
        <end position="550"/>
    </location>
</feature>
<evidence type="ECO:0000256" key="1">
    <source>
        <dbReference type="ARBA" id="ARBA00001971"/>
    </source>
</evidence>
<feature type="transmembrane region" description="Helical" evidence="15">
    <location>
        <begin position="281"/>
        <end position="297"/>
    </location>
</feature>
<comment type="catalytic activity">
    <reaction evidence="13">
        <text>4 Fe(II)-[cytochrome c] + O2 + 8 H(+)(in) = 4 Fe(III)-[cytochrome c] + 2 H2O + 4 H(+)(out)</text>
        <dbReference type="Rhea" id="RHEA:11436"/>
        <dbReference type="Rhea" id="RHEA-COMP:10350"/>
        <dbReference type="Rhea" id="RHEA-COMP:14399"/>
        <dbReference type="ChEBI" id="CHEBI:15377"/>
        <dbReference type="ChEBI" id="CHEBI:15378"/>
        <dbReference type="ChEBI" id="CHEBI:15379"/>
        <dbReference type="ChEBI" id="CHEBI:29033"/>
        <dbReference type="ChEBI" id="CHEBI:29034"/>
        <dbReference type="EC" id="7.1.1.9"/>
    </reaction>
    <physiologicalReaction direction="left-to-right" evidence="13">
        <dbReference type="Rhea" id="RHEA:11437"/>
    </physiologicalReaction>
</comment>
<dbReference type="PROSITE" id="PS50855">
    <property type="entry name" value="COX1"/>
    <property type="match status" value="2"/>
</dbReference>
<dbReference type="SUPFAM" id="SSF81442">
    <property type="entry name" value="Cytochrome c oxidase subunit I-like"/>
    <property type="match status" value="2"/>
</dbReference>
<evidence type="ECO:0000313" key="17">
    <source>
        <dbReference type="EMBL" id="CBY46663.1"/>
    </source>
</evidence>
<keyword evidence="14 15" id="KW-0812">Transmembrane</keyword>
<dbReference type="UniPathway" id="UPA00705"/>
<keyword evidence="11 14" id="KW-0249">Electron transport</keyword>
<evidence type="ECO:0000256" key="14">
    <source>
        <dbReference type="RuleBase" id="RU000369"/>
    </source>
</evidence>
<evidence type="ECO:0000259" key="16">
    <source>
        <dbReference type="PROSITE" id="PS50855"/>
    </source>
</evidence>
<dbReference type="PRINTS" id="PR01165">
    <property type="entry name" value="CYCOXIDASEI"/>
</dbReference>
<evidence type="ECO:0000256" key="9">
    <source>
        <dbReference type="ARBA" id="ARBA00022792"/>
    </source>
</evidence>
<evidence type="ECO:0000256" key="12">
    <source>
        <dbReference type="ARBA" id="ARBA00023128"/>
    </source>
</evidence>
<protein>
    <recommendedName>
        <fullName evidence="6 14">Cytochrome c oxidase subunit 1</fullName>
        <ecNumber evidence="14">7.1.1.9</ecNumber>
    </recommendedName>
</protein>
<dbReference type="GO" id="GO:0015990">
    <property type="term" value="P:electron transport coupled proton transport"/>
    <property type="evidence" value="ECO:0007669"/>
    <property type="project" value="TreeGrafter"/>
</dbReference>
<accession>F2QK36</accession>
<feature type="transmembrane region" description="Helical" evidence="15">
    <location>
        <begin position="309"/>
        <end position="329"/>
    </location>
</feature>
<gene>
    <name evidence="17" type="primary">cox1</name>
</gene>
<sequence>GHPEVYILILPGFGMISHIISQESGKKETFGSLGMIYAMLAIGLLGFVVWAHHMFTVGMDVDTRAYFTSATMIIAVPTGIKIFSWLATLHGSQMSYSPSLLWALGFVFLFTVGGLTGVVLANSSIDIILHDTYYVVAHFHYVLSMGAVFAILGGFIQWFPLFTGLSLNSQLLKIQFIIMFIGVNLTFFPQHFLGLSGMPRRYSDYPDAYTAWNFISSMGSTISFIGVLMFIYIIWEAFITQRLVIFSNSMASSIEWFQLFPPSEHSYSELPMLSNFGHPEVYILILPGFGMISHIISQESGKKETFGSLGMIYAMLAIGLLGFVVWAHHMFTVGMDVDTRAYFTSATMIIAVPTGIKIFSWLATLHGSQMSYSPSLLWALGFVFLFTVGGLTGVVLANSSIDIILHDTYYVVAHFHYVLSMGAVFAILGGFIQWFPLFTGLSLNSQLLKIQFIIMFIGVNLTFFPQHFLGLSGMPRRYSDYPDAYTAWNFISSMGSTISFIGVLMFIYIIWEAFITQRLVIFSNSMASSIEWFQLFPPSEHSYSELPMLSNF</sequence>
<dbReference type="Pfam" id="PF00115">
    <property type="entry name" value="COX1"/>
    <property type="match status" value="2"/>
</dbReference>
<comment type="subunit">
    <text evidence="5">Component of the cytochrome c oxidase (complex IV, CIV), a multisubunit enzyme composed of a catalytic core of 3 subunits and several supernumerary subunits. The complex exists as a monomer or a dimer and forms supercomplexes (SCs) in the inner mitochondrial membrane with ubiquinol-cytochrome c oxidoreductase (cytochrome b-c1 complex, complex III, CIII).</text>
</comment>
<feature type="transmembrane region" description="Helical" evidence="15">
    <location>
        <begin position="212"/>
        <end position="235"/>
    </location>
</feature>
<dbReference type="GO" id="GO:0004129">
    <property type="term" value="F:cytochrome-c oxidase activity"/>
    <property type="evidence" value="ECO:0007669"/>
    <property type="project" value="UniProtKB-EC"/>
</dbReference>